<feature type="transmembrane region" description="Helical" evidence="9">
    <location>
        <begin position="516"/>
        <end position="535"/>
    </location>
</feature>
<evidence type="ECO:0000256" key="4">
    <source>
        <dbReference type="ARBA" id="ARBA00022989"/>
    </source>
</evidence>
<dbReference type="PROSITE" id="PS00610">
    <property type="entry name" value="NA_NEUROTRAN_SYMP_1"/>
    <property type="match status" value="1"/>
</dbReference>
<keyword evidence="3 8" id="KW-0812">Transmembrane</keyword>
<dbReference type="AlphaFoldDB" id="A0A8B7ZWB2"/>
<evidence type="ECO:0000256" key="6">
    <source>
        <dbReference type="PIRSR" id="PIRSR600175-1"/>
    </source>
</evidence>
<evidence type="ECO:0000313" key="11">
    <source>
        <dbReference type="RefSeq" id="XP_022109377.1"/>
    </source>
</evidence>
<dbReference type="InterPro" id="IPR037272">
    <property type="entry name" value="SNS_sf"/>
</dbReference>
<gene>
    <name evidence="11" type="primary">LOC110989356</name>
</gene>
<dbReference type="OrthoDB" id="6581954at2759"/>
<feature type="binding site" evidence="6">
    <location>
        <position position="410"/>
    </location>
    <ligand>
        <name>Na(+)</name>
        <dbReference type="ChEBI" id="CHEBI:29101"/>
        <label>1</label>
    </ligand>
</feature>
<evidence type="ECO:0000256" key="7">
    <source>
        <dbReference type="PIRSR" id="PIRSR600175-2"/>
    </source>
</evidence>
<feature type="transmembrane region" description="Helical" evidence="9">
    <location>
        <begin position="21"/>
        <end position="40"/>
    </location>
</feature>
<comment type="similarity">
    <text evidence="8">Belongs to the sodium:neurotransmitter symporter (SNF) (TC 2.A.22) family.</text>
</comment>
<feature type="transmembrane region" description="Helical" evidence="9">
    <location>
        <begin position="555"/>
        <end position="577"/>
    </location>
</feature>
<dbReference type="KEGG" id="aplc:110989356"/>
<dbReference type="GO" id="GO:0005886">
    <property type="term" value="C:plasma membrane"/>
    <property type="evidence" value="ECO:0007669"/>
    <property type="project" value="TreeGrafter"/>
</dbReference>
<comment type="subcellular location">
    <subcellularLocation>
        <location evidence="1">Membrane</location>
        <topology evidence="1">Multi-pass membrane protein</topology>
    </subcellularLocation>
</comment>
<dbReference type="PANTHER" id="PTHR11616">
    <property type="entry name" value="SODIUM/CHLORIDE DEPENDENT TRANSPORTER"/>
    <property type="match status" value="1"/>
</dbReference>
<keyword evidence="8" id="KW-0769">Symport</keyword>
<feature type="transmembrane region" description="Helical" evidence="9">
    <location>
        <begin position="336"/>
        <end position="359"/>
    </location>
</feature>
<dbReference type="PRINTS" id="PR00176">
    <property type="entry name" value="NANEUSMPORT"/>
</dbReference>
<feature type="transmembrane region" description="Helical" evidence="9">
    <location>
        <begin position="254"/>
        <end position="271"/>
    </location>
</feature>
<evidence type="ECO:0000313" key="10">
    <source>
        <dbReference type="Proteomes" id="UP000694845"/>
    </source>
</evidence>
<dbReference type="OMA" id="ISCWKIS"/>
<evidence type="ECO:0000256" key="3">
    <source>
        <dbReference type="ARBA" id="ARBA00022692"/>
    </source>
</evidence>
<dbReference type="GO" id="GO:0046872">
    <property type="term" value="F:metal ion binding"/>
    <property type="evidence" value="ECO:0007669"/>
    <property type="project" value="UniProtKB-KW"/>
</dbReference>
<protein>
    <recommendedName>
        <fullName evidence="8">Transporter</fullName>
    </recommendedName>
</protein>
<dbReference type="GO" id="GO:0015293">
    <property type="term" value="F:symporter activity"/>
    <property type="evidence" value="ECO:0007669"/>
    <property type="project" value="UniProtKB-KW"/>
</dbReference>
<feature type="transmembrane region" description="Helical" evidence="9">
    <location>
        <begin position="398"/>
        <end position="420"/>
    </location>
</feature>
<evidence type="ECO:0000256" key="8">
    <source>
        <dbReference type="RuleBase" id="RU003732"/>
    </source>
</evidence>
<keyword evidence="10" id="KW-1185">Reference proteome</keyword>
<proteinExistence type="inferred from homology"/>
<dbReference type="RefSeq" id="XP_022109377.1">
    <property type="nucleotide sequence ID" value="XM_022253685.1"/>
</dbReference>
<dbReference type="Proteomes" id="UP000694845">
    <property type="component" value="Unplaced"/>
</dbReference>
<feature type="binding site" evidence="6">
    <location>
        <position position="411"/>
    </location>
    <ligand>
        <name>Na(+)</name>
        <dbReference type="ChEBI" id="CHEBI:29101"/>
        <label>1</label>
    </ligand>
</feature>
<feature type="disulfide bond" evidence="7">
    <location>
        <begin position="136"/>
        <end position="145"/>
    </location>
</feature>
<evidence type="ECO:0000256" key="9">
    <source>
        <dbReference type="SAM" id="Phobius"/>
    </source>
</evidence>
<accession>A0A8B7ZWB2</accession>
<keyword evidence="7" id="KW-1015">Disulfide bond</keyword>
<feature type="transmembrane region" description="Helical" evidence="9">
    <location>
        <begin position="52"/>
        <end position="72"/>
    </location>
</feature>
<keyword evidence="2 8" id="KW-0813">Transport</keyword>
<sequence length="642" mass="71909">MAKKSKELSSEEGKSRDTWGSHFEFILSSMGYAVGLGNVWRFPYMVYDNGGGAFLLVYFVMLFLAAIPVMFLELSFGQFASLGCISCWKISPLFKGVGVAMAVVSGYFCLYYNLIIAYTIRYMVVSFQNPLPWVGCNHTWNTPNCYERLSLSQGNGSLPSGHLVAYSPGNESETFNATLEDYDMFMNETTNGTAGTEIRRVRASEEFWKYRILNVSEGLEDIGAIQWPLLLCFIAAWVLVLFCIIKGVKSSGKVVYFTATFPFVVLFVLFVRGVTLTGAKEGILFFLTPQFDMLLSANVWKAAATQVFFSYGAGWGGIHTLASYNKFNTNTLRDTLVISLSCAFTSIFSGIVIFSIIGFMAQDSGQQVRDVVAAGPGLAFVAYPEAVSRIFAPQLWSFLFFFMLLTVGIDSQFVTLETLITAFIDELENTYPGRVRRWKSWIIVFVCMFMFVIGLPFVTQGGTYVMTLFNWYSAGFTPLLLALVELIVISYVYGVKNFTRDLEAMLGFPIGIFWKISWLVITPLIILSIMIFSFIDYEPAVNGSYVFPPWAEAIGWTLTCSSVVIIMIGVAYQLTLVKGTLMQRIKKSMKPTKDWGPANNEDRIIAGYQLLPGKKDYLELMNLQTENESLEYKDKPTVPTTV</sequence>
<feature type="transmembrane region" description="Helical" evidence="9">
    <location>
        <begin position="471"/>
        <end position="495"/>
    </location>
</feature>
<organism evidence="10 11">
    <name type="scientific">Acanthaster planci</name>
    <name type="common">Crown-of-thorns starfish</name>
    <dbReference type="NCBI Taxonomy" id="133434"/>
    <lineage>
        <taxon>Eukaryota</taxon>
        <taxon>Metazoa</taxon>
        <taxon>Echinodermata</taxon>
        <taxon>Eleutherozoa</taxon>
        <taxon>Asterozoa</taxon>
        <taxon>Asteroidea</taxon>
        <taxon>Valvatacea</taxon>
        <taxon>Valvatida</taxon>
        <taxon>Acanthasteridae</taxon>
        <taxon>Acanthaster</taxon>
    </lineage>
</organism>
<name>A0A8B7ZWB2_ACAPL</name>
<feature type="transmembrane region" description="Helical" evidence="9">
    <location>
        <begin position="93"/>
        <end position="120"/>
    </location>
</feature>
<keyword evidence="6" id="KW-0915">Sodium</keyword>
<keyword evidence="4 9" id="KW-1133">Transmembrane helix</keyword>
<feature type="transmembrane region" description="Helical" evidence="9">
    <location>
        <begin position="225"/>
        <end position="245"/>
    </location>
</feature>
<dbReference type="SUPFAM" id="SSF161070">
    <property type="entry name" value="SNF-like"/>
    <property type="match status" value="1"/>
</dbReference>
<dbReference type="PROSITE" id="PS00754">
    <property type="entry name" value="NA_NEUROTRAN_SYMP_2"/>
    <property type="match status" value="1"/>
</dbReference>
<dbReference type="PROSITE" id="PS50267">
    <property type="entry name" value="NA_NEUROTRAN_SYMP_3"/>
    <property type="match status" value="1"/>
</dbReference>
<dbReference type="GeneID" id="110989356"/>
<dbReference type="GO" id="GO:0006865">
    <property type="term" value="P:amino acid transport"/>
    <property type="evidence" value="ECO:0007669"/>
    <property type="project" value="TreeGrafter"/>
</dbReference>
<dbReference type="GO" id="GO:0035725">
    <property type="term" value="P:sodium ion transmembrane transport"/>
    <property type="evidence" value="ECO:0007669"/>
    <property type="project" value="TreeGrafter"/>
</dbReference>
<feature type="binding site" evidence="6">
    <location>
        <position position="310"/>
    </location>
    <ligand>
        <name>Na(+)</name>
        <dbReference type="ChEBI" id="CHEBI:29101"/>
        <label>1</label>
    </ligand>
</feature>
<feature type="transmembrane region" description="Helical" evidence="9">
    <location>
        <begin position="441"/>
        <end position="459"/>
    </location>
</feature>
<dbReference type="PANTHER" id="PTHR11616:SF265">
    <property type="entry name" value="TRANSPORTER"/>
    <property type="match status" value="1"/>
</dbReference>
<dbReference type="Pfam" id="PF00209">
    <property type="entry name" value="SNF"/>
    <property type="match status" value="1"/>
</dbReference>
<feature type="transmembrane region" description="Helical" evidence="9">
    <location>
        <begin position="307"/>
        <end position="324"/>
    </location>
</feature>
<keyword evidence="6" id="KW-0479">Metal-binding</keyword>
<keyword evidence="5 9" id="KW-0472">Membrane</keyword>
<evidence type="ECO:0000256" key="1">
    <source>
        <dbReference type="ARBA" id="ARBA00004141"/>
    </source>
</evidence>
<feature type="binding site" evidence="6">
    <location>
        <position position="33"/>
    </location>
    <ligand>
        <name>Na(+)</name>
        <dbReference type="ChEBI" id="CHEBI:29101"/>
        <label>1</label>
    </ligand>
</feature>
<evidence type="ECO:0000256" key="5">
    <source>
        <dbReference type="ARBA" id="ARBA00023136"/>
    </source>
</evidence>
<feature type="binding site" evidence="6">
    <location>
        <position position="34"/>
    </location>
    <ligand>
        <name>Na(+)</name>
        <dbReference type="ChEBI" id="CHEBI:29101"/>
        <label>1</label>
    </ligand>
</feature>
<feature type="binding site" evidence="6">
    <location>
        <position position="38"/>
    </location>
    <ligand>
        <name>Na(+)</name>
        <dbReference type="ChEBI" id="CHEBI:29101"/>
        <label>1</label>
    </ligand>
</feature>
<feature type="binding site" evidence="6">
    <location>
        <position position="31"/>
    </location>
    <ligand>
        <name>Na(+)</name>
        <dbReference type="ChEBI" id="CHEBI:29101"/>
        <label>1</label>
    </ligand>
</feature>
<evidence type="ECO:0000256" key="2">
    <source>
        <dbReference type="ARBA" id="ARBA00022448"/>
    </source>
</evidence>
<dbReference type="InterPro" id="IPR000175">
    <property type="entry name" value="Na/ntran_symport"/>
</dbReference>
<reference evidence="11" key="1">
    <citation type="submission" date="2025-08" db="UniProtKB">
        <authorList>
            <consortium name="RefSeq"/>
        </authorList>
    </citation>
    <scope>IDENTIFICATION</scope>
</reference>